<accession>A0A1W0X7T8</accession>
<dbReference type="Gene3D" id="1.10.10.60">
    <property type="entry name" value="Homeodomain-like"/>
    <property type="match status" value="1"/>
</dbReference>
<keyword evidence="10" id="KW-1185">Reference proteome</keyword>
<evidence type="ECO:0000256" key="3">
    <source>
        <dbReference type="ARBA" id="ARBA00023155"/>
    </source>
</evidence>
<dbReference type="OrthoDB" id="6159439at2759"/>
<evidence type="ECO:0000259" key="8">
    <source>
        <dbReference type="PROSITE" id="PS50071"/>
    </source>
</evidence>
<keyword evidence="3 5" id="KW-0371">Homeobox</keyword>
<feature type="DNA-binding region" description="Homeobox" evidence="5">
    <location>
        <begin position="89"/>
        <end position="148"/>
    </location>
</feature>
<dbReference type="PRINTS" id="PR00024">
    <property type="entry name" value="HOMEOBOX"/>
</dbReference>
<keyword evidence="2 5" id="KW-0238">DNA-binding</keyword>
<organism evidence="9 10">
    <name type="scientific">Hypsibius exemplaris</name>
    <name type="common">Freshwater tardigrade</name>
    <dbReference type="NCBI Taxonomy" id="2072580"/>
    <lineage>
        <taxon>Eukaryota</taxon>
        <taxon>Metazoa</taxon>
        <taxon>Ecdysozoa</taxon>
        <taxon>Tardigrada</taxon>
        <taxon>Eutardigrada</taxon>
        <taxon>Parachela</taxon>
        <taxon>Hypsibioidea</taxon>
        <taxon>Hypsibiidae</taxon>
        <taxon>Hypsibius</taxon>
    </lineage>
</organism>
<dbReference type="PANTHER" id="PTHR24333:SF5">
    <property type="entry name" value="VENT HOMEOBOX"/>
    <property type="match status" value="1"/>
</dbReference>
<dbReference type="Pfam" id="PF00046">
    <property type="entry name" value="Homeodomain"/>
    <property type="match status" value="1"/>
</dbReference>
<proteinExistence type="predicted"/>
<dbReference type="PANTHER" id="PTHR24333">
    <property type="entry name" value="HOMEO BOX HB9 LIKE A-RELATED"/>
    <property type="match status" value="1"/>
</dbReference>
<dbReference type="GO" id="GO:0000981">
    <property type="term" value="F:DNA-binding transcription factor activity, RNA polymerase II-specific"/>
    <property type="evidence" value="ECO:0007669"/>
    <property type="project" value="InterPro"/>
</dbReference>
<feature type="region of interest" description="Disordered" evidence="7">
    <location>
        <begin position="26"/>
        <end position="96"/>
    </location>
</feature>
<dbReference type="InterPro" id="IPR017970">
    <property type="entry name" value="Homeobox_CS"/>
</dbReference>
<dbReference type="GO" id="GO:0003677">
    <property type="term" value="F:DNA binding"/>
    <property type="evidence" value="ECO:0007669"/>
    <property type="project" value="UniProtKB-UniRule"/>
</dbReference>
<dbReference type="InterPro" id="IPR001356">
    <property type="entry name" value="HD"/>
</dbReference>
<dbReference type="PRINTS" id="PR00031">
    <property type="entry name" value="HTHREPRESSR"/>
</dbReference>
<evidence type="ECO:0000256" key="5">
    <source>
        <dbReference type="PROSITE-ProRule" id="PRU00108"/>
    </source>
</evidence>
<dbReference type="EMBL" id="MTYJ01000010">
    <property type="protein sequence ID" value="OQV23616.1"/>
    <property type="molecule type" value="Genomic_DNA"/>
</dbReference>
<evidence type="ECO:0000256" key="4">
    <source>
        <dbReference type="ARBA" id="ARBA00023242"/>
    </source>
</evidence>
<evidence type="ECO:0000256" key="7">
    <source>
        <dbReference type="SAM" id="MobiDB-lite"/>
    </source>
</evidence>
<keyword evidence="4 5" id="KW-0539">Nucleus</keyword>
<dbReference type="CDD" id="cd00086">
    <property type="entry name" value="homeodomain"/>
    <property type="match status" value="1"/>
</dbReference>
<reference evidence="10" key="1">
    <citation type="submission" date="2017-01" db="EMBL/GenBank/DDBJ databases">
        <title>Comparative genomics of anhydrobiosis in the tardigrade Hypsibius dujardini.</title>
        <authorList>
            <person name="Yoshida Y."/>
            <person name="Koutsovoulos G."/>
            <person name="Laetsch D."/>
            <person name="Stevens L."/>
            <person name="Kumar S."/>
            <person name="Horikawa D."/>
            <person name="Ishino K."/>
            <person name="Komine S."/>
            <person name="Tomita M."/>
            <person name="Blaxter M."/>
            <person name="Arakawa K."/>
        </authorList>
    </citation>
    <scope>NUCLEOTIDE SEQUENCE [LARGE SCALE GENOMIC DNA]</scope>
    <source>
        <strain evidence="10">Z151</strain>
    </source>
</reference>
<evidence type="ECO:0000256" key="6">
    <source>
        <dbReference type="RuleBase" id="RU000682"/>
    </source>
</evidence>
<dbReference type="SUPFAM" id="SSF46689">
    <property type="entry name" value="Homeodomain-like"/>
    <property type="match status" value="1"/>
</dbReference>
<dbReference type="Proteomes" id="UP000192578">
    <property type="component" value="Unassembled WGS sequence"/>
</dbReference>
<dbReference type="InterPro" id="IPR020479">
    <property type="entry name" value="HD_metazoa"/>
</dbReference>
<dbReference type="GO" id="GO:0005634">
    <property type="term" value="C:nucleus"/>
    <property type="evidence" value="ECO:0007669"/>
    <property type="project" value="UniProtKB-SubCell"/>
</dbReference>
<protein>
    <submittedName>
        <fullName evidence="9">Homeobox protein B-H2</fullName>
    </submittedName>
</protein>
<dbReference type="SMART" id="SM00389">
    <property type="entry name" value="HOX"/>
    <property type="match status" value="1"/>
</dbReference>
<dbReference type="InterPro" id="IPR009057">
    <property type="entry name" value="Homeodomain-like_sf"/>
</dbReference>
<feature type="compositionally biased region" description="Acidic residues" evidence="7">
    <location>
        <begin position="57"/>
        <end position="66"/>
    </location>
</feature>
<feature type="domain" description="Homeobox" evidence="8">
    <location>
        <begin position="87"/>
        <end position="147"/>
    </location>
</feature>
<dbReference type="PROSITE" id="PS50071">
    <property type="entry name" value="HOMEOBOX_2"/>
    <property type="match status" value="1"/>
</dbReference>
<feature type="region of interest" description="Disordered" evidence="7">
    <location>
        <begin position="199"/>
        <end position="268"/>
    </location>
</feature>
<evidence type="ECO:0000256" key="1">
    <source>
        <dbReference type="ARBA" id="ARBA00004123"/>
    </source>
</evidence>
<gene>
    <name evidence="9" type="ORF">BV898_02361</name>
</gene>
<dbReference type="InterPro" id="IPR050848">
    <property type="entry name" value="Homeobox_TF"/>
</dbReference>
<evidence type="ECO:0000256" key="2">
    <source>
        <dbReference type="ARBA" id="ARBA00023125"/>
    </source>
</evidence>
<name>A0A1W0X7T8_HYPEX</name>
<dbReference type="InterPro" id="IPR000047">
    <property type="entry name" value="HTH_motif"/>
</dbReference>
<dbReference type="PROSITE" id="PS00027">
    <property type="entry name" value="HOMEOBOX_1"/>
    <property type="match status" value="1"/>
</dbReference>
<evidence type="ECO:0000313" key="10">
    <source>
        <dbReference type="Proteomes" id="UP000192578"/>
    </source>
</evidence>
<feature type="compositionally biased region" description="Low complexity" evidence="7">
    <location>
        <begin position="202"/>
        <end position="217"/>
    </location>
</feature>
<comment type="subcellular location">
    <subcellularLocation>
        <location evidence="1 5 6">Nucleus</location>
    </subcellularLocation>
</comment>
<comment type="caution">
    <text evidence="9">The sequence shown here is derived from an EMBL/GenBank/DDBJ whole genome shotgun (WGS) entry which is preliminary data.</text>
</comment>
<evidence type="ECO:0000313" key="9">
    <source>
        <dbReference type="EMBL" id="OQV23616.1"/>
    </source>
</evidence>
<dbReference type="AlphaFoldDB" id="A0A1W0X7T8"/>
<sequence>MAKDREDGPVDLTKSKFSIDFLLDTSNERGQPFRGGGAYDAGHHTASRSRSVSPDLERDDEDDDHEEDHRTDDCSPSTSRLDRHHDERRKRPRTAFTGTQIKTLEAEFEKNKYLSVVKRIELSKALGLSQQQLKVWYQNRRTKWKRKYANDLETMAQQYYNSMGLAGSRPMLIGDRLWIFNSPHDMASPLRRGLVVGSPEMPGTTGPSSMLSPSGSLLPPPPMQSRTGSPFHPFNPFAGIPRPSVVGGTTSPFSTHIKIGSQRDSPSL</sequence>